<accession>A0A2T4JZL6</accession>
<comment type="caution">
    <text evidence="1">The sequence shown here is derived from an EMBL/GenBank/DDBJ whole genome shotgun (WGS) entry which is preliminary data.</text>
</comment>
<dbReference type="OrthoDB" id="564871at2"/>
<dbReference type="Proteomes" id="UP000241010">
    <property type="component" value="Unassembled WGS sequence"/>
</dbReference>
<dbReference type="SUPFAM" id="SSF53448">
    <property type="entry name" value="Nucleotide-diphospho-sugar transferases"/>
    <property type="match status" value="1"/>
</dbReference>
<proteinExistence type="predicted"/>
<gene>
    <name evidence="1" type="ORF">C5F48_02970</name>
</gene>
<keyword evidence="2" id="KW-1185">Reference proteome</keyword>
<dbReference type="AlphaFoldDB" id="A0A2T4JZL6"/>
<organism evidence="1 2">
    <name type="scientific">Cereibacter changlensis JA139</name>
    <dbReference type="NCBI Taxonomy" id="1188249"/>
    <lineage>
        <taxon>Bacteria</taxon>
        <taxon>Pseudomonadati</taxon>
        <taxon>Pseudomonadota</taxon>
        <taxon>Alphaproteobacteria</taxon>
        <taxon>Rhodobacterales</taxon>
        <taxon>Paracoccaceae</taxon>
        <taxon>Cereibacter</taxon>
    </lineage>
</organism>
<evidence type="ECO:0000313" key="1">
    <source>
        <dbReference type="EMBL" id="PTE23306.1"/>
    </source>
</evidence>
<dbReference type="RefSeq" id="WP_107662415.1">
    <property type="nucleotide sequence ID" value="NZ_PZKG01000007.1"/>
</dbReference>
<evidence type="ECO:0000313" key="2">
    <source>
        <dbReference type="Proteomes" id="UP000241010"/>
    </source>
</evidence>
<dbReference type="InterPro" id="IPR029044">
    <property type="entry name" value="Nucleotide-diphossugar_trans"/>
</dbReference>
<name>A0A2T4JZL6_9RHOB</name>
<protein>
    <recommendedName>
        <fullName evidence="3">Glycosyltransferase</fullName>
    </recommendedName>
</protein>
<evidence type="ECO:0008006" key="3">
    <source>
        <dbReference type="Google" id="ProtNLM"/>
    </source>
</evidence>
<sequence length="268" mass="30187">MPDTGDEAVQQPETVNVICMKWGSLYGPEYVNNLARGVARHLKRPHRFVCFTDDESGLDAGIEALPMPELDLPAGKTDRRWRKLALFRSDLAGLRGTGLFLDLDLVIVDDLEPFFAHPGKFLIIRDDDLFRAKPLRRVNPERDRFLHSVGNSSVFRYEIGAHAYIHDAYVADPEAAMAKYEISQQFQSAQLAAHGDLAYWPSDWCVSFKNACVPRGLRSYLGDPVLPEGAKIVVFAGNPKMTEVLEGGGQRWYRRIGDIGWLRKAWQG</sequence>
<reference evidence="1 2" key="1">
    <citation type="submission" date="2018-03" db="EMBL/GenBank/DDBJ databases">
        <title>Cereibacter changlensis.</title>
        <authorList>
            <person name="Meyer T.E."/>
            <person name="Miller S."/>
            <person name="Lodha T."/>
            <person name="Gandham S."/>
            <person name="Chintalapati S."/>
            <person name="Chintalapati V.R."/>
        </authorList>
    </citation>
    <scope>NUCLEOTIDE SEQUENCE [LARGE SCALE GENOMIC DNA]</scope>
    <source>
        <strain evidence="1 2">JA139</strain>
    </source>
</reference>
<dbReference type="EMBL" id="PZKG01000007">
    <property type="protein sequence ID" value="PTE23306.1"/>
    <property type="molecule type" value="Genomic_DNA"/>
</dbReference>